<dbReference type="PANTHER" id="PTHR37326:SF2">
    <property type="entry name" value="SUCCINYLGLUTAMATE DESUCCINYLASE_ASPARTOACYLASE FAMILY PROTEIN"/>
    <property type="match status" value="1"/>
</dbReference>
<dbReference type="PANTHER" id="PTHR37326">
    <property type="entry name" value="BLL3975 PROTEIN"/>
    <property type="match status" value="1"/>
</dbReference>
<dbReference type="CDD" id="cd06251">
    <property type="entry name" value="M14_ASTE_ASPA-like"/>
    <property type="match status" value="1"/>
</dbReference>
<dbReference type="PIRSF" id="PIRSF039012">
    <property type="entry name" value="ASP"/>
    <property type="match status" value="1"/>
</dbReference>
<keyword evidence="7" id="KW-1185">Reference proteome</keyword>
<keyword evidence="3" id="KW-0378">Hydrolase</keyword>
<dbReference type="InterPro" id="IPR055438">
    <property type="entry name" value="AstE_AspA_cat"/>
</dbReference>
<dbReference type="EMBL" id="CP027062">
    <property type="protein sequence ID" value="AVI50743.1"/>
    <property type="molecule type" value="Genomic_DNA"/>
</dbReference>
<reference evidence="6 7" key="1">
    <citation type="submission" date="2018-02" db="EMBL/GenBank/DDBJ databases">
        <title>Genomic analysis of the strain RR4-38 isolated from a seawater recirculating aquaculture system.</title>
        <authorList>
            <person name="Kim Y.-S."/>
            <person name="Jang Y.H."/>
            <person name="Kim K.-H."/>
        </authorList>
    </citation>
    <scope>NUCLEOTIDE SEQUENCE [LARGE SCALE GENOMIC DNA]</scope>
    <source>
        <strain evidence="6 7">RR4-38</strain>
    </source>
</reference>
<evidence type="ECO:0000256" key="2">
    <source>
        <dbReference type="ARBA" id="ARBA00022723"/>
    </source>
</evidence>
<feature type="domain" description="Succinylglutamate desuccinylase/Aspartoacylase catalytic" evidence="5">
    <location>
        <begin position="50"/>
        <end position="227"/>
    </location>
</feature>
<dbReference type="Proteomes" id="UP000238442">
    <property type="component" value="Chromosome"/>
</dbReference>
<dbReference type="GO" id="GO:0046872">
    <property type="term" value="F:metal ion binding"/>
    <property type="evidence" value="ECO:0007669"/>
    <property type="project" value="UniProtKB-KW"/>
</dbReference>
<dbReference type="AlphaFoldDB" id="A0A2S0HX58"/>
<sequence>MTKKKAQDIELFKEVIPPGASKEINLSFAKLHTNTPIDVPIFVERSIYEGPTVLFTAGIHGDEVNGIEIVRQIISKGINKPKIGTTICIPIINIFGFLQKVREFPDGRDLNRSFPGSKSGSLAARVAYKLMTHIIPNVDYCLDFHTGGSSRFNAPHIRIEKGDDQLTELAGIFNAPFILQSKNLNKSFRNACRKKGVPMLLFEGGKSNYIDNVVSNTGVNGSKRVLHHLGMLRSNFKVSSPRKNSVTITNSMWVRAHASGMFKPAVKVGSQVKRGEVIGHITDPYGKIHYWIKSSNEGYVFNVNEAPLVYQGDALFHISTGVS</sequence>
<dbReference type="GO" id="GO:0016811">
    <property type="term" value="F:hydrolase activity, acting on carbon-nitrogen (but not peptide) bonds, in linear amides"/>
    <property type="evidence" value="ECO:0007669"/>
    <property type="project" value="InterPro"/>
</dbReference>
<evidence type="ECO:0000313" key="7">
    <source>
        <dbReference type="Proteomes" id="UP000238442"/>
    </source>
</evidence>
<dbReference type="Gene3D" id="3.40.630.10">
    <property type="entry name" value="Zn peptidases"/>
    <property type="match status" value="1"/>
</dbReference>
<accession>A0A2S0HX58</accession>
<dbReference type="Pfam" id="PF24827">
    <property type="entry name" value="AstE_AspA_cat"/>
    <property type="match status" value="1"/>
</dbReference>
<dbReference type="InterPro" id="IPR043795">
    <property type="entry name" value="N-alpha-Ac-DABA-like"/>
</dbReference>
<evidence type="ECO:0000259" key="5">
    <source>
        <dbReference type="Pfam" id="PF24827"/>
    </source>
</evidence>
<dbReference type="OrthoDB" id="9782876at2"/>
<evidence type="ECO:0000256" key="3">
    <source>
        <dbReference type="ARBA" id="ARBA00022801"/>
    </source>
</evidence>
<evidence type="ECO:0000256" key="4">
    <source>
        <dbReference type="ARBA" id="ARBA00022833"/>
    </source>
</evidence>
<keyword evidence="2" id="KW-0479">Metal-binding</keyword>
<dbReference type="GO" id="GO:0016788">
    <property type="term" value="F:hydrolase activity, acting on ester bonds"/>
    <property type="evidence" value="ECO:0007669"/>
    <property type="project" value="InterPro"/>
</dbReference>
<dbReference type="KEGG" id="aue:C5O00_05975"/>
<gene>
    <name evidence="6" type="ORF">C5O00_05975</name>
</gene>
<name>A0A2S0HX58_9FLAO</name>
<evidence type="ECO:0000256" key="1">
    <source>
        <dbReference type="ARBA" id="ARBA00001947"/>
    </source>
</evidence>
<evidence type="ECO:0000313" key="6">
    <source>
        <dbReference type="EMBL" id="AVI50743.1"/>
    </source>
</evidence>
<proteinExistence type="predicted"/>
<dbReference type="SUPFAM" id="SSF53187">
    <property type="entry name" value="Zn-dependent exopeptidases"/>
    <property type="match status" value="1"/>
</dbReference>
<keyword evidence="4" id="KW-0862">Zinc</keyword>
<comment type="cofactor">
    <cofactor evidence="1">
        <name>Zn(2+)</name>
        <dbReference type="ChEBI" id="CHEBI:29105"/>
    </cofactor>
</comment>
<organism evidence="6 7">
    <name type="scientific">Pukyongia salina</name>
    <dbReference type="NCBI Taxonomy" id="2094025"/>
    <lineage>
        <taxon>Bacteria</taxon>
        <taxon>Pseudomonadati</taxon>
        <taxon>Bacteroidota</taxon>
        <taxon>Flavobacteriia</taxon>
        <taxon>Flavobacteriales</taxon>
        <taxon>Flavobacteriaceae</taxon>
        <taxon>Pukyongia</taxon>
    </lineage>
</organism>
<dbReference type="RefSeq" id="WP_105215817.1">
    <property type="nucleotide sequence ID" value="NZ_CP027062.1"/>
</dbReference>
<dbReference type="InterPro" id="IPR053138">
    <property type="entry name" value="N-alpha-Ac-DABA_deacetylase"/>
</dbReference>
<protein>
    <submittedName>
        <fullName evidence="6">Succinylglutamate desuccinylase</fullName>
    </submittedName>
</protein>